<sequence>NYVNYAGSKTRLPMKFELLLFENYVNYAGSKTNVVDQKQRDRFENYVNYAGSKTINRLKPCFIGLRTM</sequence>
<dbReference type="AlphaFoldDB" id="E7MR78"/>
<comment type="caution">
    <text evidence="1">The sequence shown here is derived from an EMBL/GenBank/DDBJ whole genome shotgun (WGS) entry which is preliminary data.</text>
</comment>
<organism evidence="1 2">
    <name type="scientific">Solobacterium moorei F0204</name>
    <dbReference type="NCBI Taxonomy" id="706433"/>
    <lineage>
        <taxon>Bacteria</taxon>
        <taxon>Bacillati</taxon>
        <taxon>Bacillota</taxon>
        <taxon>Erysipelotrichia</taxon>
        <taxon>Erysipelotrichales</taxon>
        <taxon>Erysipelotrichaceae</taxon>
        <taxon>Solobacterium</taxon>
    </lineage>
</organism>
<protein>
    <submittedName>
        <fullName evidence="1">Uncharacterized protein</fullName>
    </submittedName>
</protein>
<dbReference type="HOGENOM" id="CLU_2909706_0_0_9"/>
<evidence type="ECO:0000313" key="2">
    <source>
        <dbReference type="Proteomes" id="UP000004097"/>
    </source>
</evidence>
<accession>E7MR78</accession>
<name>E7MR78_9FIRM</name>
<gene>
    <name evidence="1" type="ORF">HMPREF9430_02069</name>
</gene>
<feature type="non-terminal residue" evidence="1">
    <location>
        <position position="1"/>
    </location>
</feature>
<evidence type="ECO:0000313" key="1">
    <source>
        <dbReference type="EMBL" id="EFW23419.1"/>
    </source>
</evidence>
<dbReference type="Proteomes" id="UP000004097">
    <property type="component" value="Unassembled WGS sequence"/>
</dbReference>
<dbReference type="EMBL" id="AECQ01000049">
    <property type="protein sequence ID" value="EFW23419.1"/>
    <property type="molecule type" value="Genomic_DNA"/>
</dbReference>
<reference evidence="1 2" key="1">
    <citation type="submission" date="2010-08" db="EMBL/GenBank/DDBJ databases">
        <authorList>
            <person name="Weinstock G."/>
            <person name="Sodergren E."/>
            <person name="Clifton S."/>
            <person name="Fulton L."/>
            <person name="Fulton B."/>
            <person name="Courtney L."/>
            <person name="Fronick C."/>
            <person name="Harrison M."/>
            <person name="Strong C."/>
            <person name="Farmer C."/>
            <person name="Delahaunty K."/>
            <person name="Markovic C."/>
            <person name="Hall O."/>
            <person name="Minx P."/>
            <person name="Tomlinson C."/>
            <person name="Mitreva M."/>
            <person name="Hou S."/>
            <person name="Chen J."/>
            <person name="Wollam A."/>
            <person name="Pepin K.H."/>
            <person name="Johnson M."/>
            <person name="Bhonagiri V."/>
            <person name="Zhang X."/>
            <person name="Suruliraj S."/>
            <person name="Warren W."/>
            <person name="Chinwalla A."/>
            <person name="Mardis E.R."/>
            <person name="Wilson R.K."/>
        </authorList>
    </citation>
    <scope>NUCLEOTIDE SEQUENCE [LARGE SCALE GENOMIC DNA]</scope>
    <source>
        <strain evidence="1 2">F0204</strain>
    </source>
</reference>
<proteinExistence type="predicted"/>
<keyword evidence="2" id="KW-1185">Reference proteome</keyword>
<dbReference type="STRING" id="706433.HMPREF9430_02069"/>